<dbReference type="RefSeq" id="WP_129832404.1">
    <property type="nucleotide sequence ID" value="NZ_CP035704.1"/>
</dbReference>
<organism evidence="2 3">
    <name type="scientific">Pseudolysobacter antarcticus</name>
    <dbReference type="NCBI Taxonomy" id="2511995"/>
    <lineage>
        <taxon>Bacteria</taxon>
        <taxon>Pseudomonadati</taxon>
        <taxon>Pseudomonadota</taxon>
        <taxon>Gammaproteobacteria</taxon>
        <taxon>Lysobacterales</taxon>
        <taxon>Rhodanobacteraceae</taxon>
        <taxon>Pseudolysobacter</taxon>
    </lineage>
</organism>
<dbReference type="AlphaFoldDB" id="A0A411HI05"/>
<evidence type="ECO:0000313" key="2">
    <source>
        <dbReference type="EMBL" id="QBB70145.1"/>
    </source>
</evidence>
<reference evidence="2 3" key="1">
    <citation type="submission" date="2019-01" db="EMBL/GenBank/DDBJ databases">
        <title>Pseudolysobacter antarctica gen. nov., sp. nov., isolated from Fildes Peninsula, Antarctica.</title>
        <authorList>
            <person name="Wei Z."/>
            <person name="Peng F."/>
        </authorList>
    </citation>
    <scope>NUCLEOTIDE SEQUENCE [LARGE SCALE GENOMIC DNA]</scope>
    <source>
        <strain evidence="2 3">AQ6-296</strain>
    </source>
</reference>
<evidence type="ECO:0000313" key="3">
    <source>
        <dbReference type="Proteomes" id="UP000291562"/>
    </source>
</evidence>
<dbReference type="KEGG" id="xbc:ELE36_07075"/>
<feature type="region of interest" description="Disordered" evidence="1">
    <location>
        <begin position="1"/>
        <end position="20"/>
    </location>
</feature>
<name>A0A411HI05_9GAMM</name>
<evidence type="ECO:0008006" key="4">
    <source>
        <dbReference type="Google" id="ProtNLM"/>
    </source>
</evidence>
<dbReference type="Proteomes" id="UP000291562">
    <property type="component" value="Chromosome"/>
</dbReference>
<feature type="compositionally biased region" description="Polar residues" evidence="1">
    <location>
        <begin position="1"/>
        <end position="15"/>
    </location>
</feature>
<accession>A0A411HI05</accession>
<keyword evidence="3" id="KW-1185">Reference proteome</keyword>
<protein>
    <recommendedName>
        <fullName evidence="4">DUF4167 domain-containing protein</fullName>
    </recommendedName>
</protein>
<sequence length="92" mass="10270">MKSSNKVDAQRASTAQHKELDELSHVQYHEKAVEHHKQAANQHAEAAKYYGEGDDAKAAYHAHLATGYGLLAKLHAYEANMHFSKKHSASHH</sequence>
<dbReference type="EMBL" id="CP035704">
    <property type="protein sequence ID" value="QBB70145.1"/>
    <property type="molecule type" value="Genomic_DNA"/>
</dbReference>
<gene>
    <name evidence="2" type="ORF">ELE36_07075</name>
</gene>
<proteinExistence type="predicted"/>
<evidence type="ECO:0000256" key="1">
    <source>
        <dbReference type="SAM" id="MobiDB-lite"/>
    </source>
</evidence>